<dbReference type="RefSeq" id="WP_089253751.1">
    <property type="nucleotide sequence ID" value="NZ_FZPH01000014.1"/>
</dbReference>
<proteinExistence type="predicted"/>
<gene>
    <name evidence="1" type="ORF">SAMN05421812_11435</name>
</gene>
<dbReference type="AlphaFoldDB" id="A0A239P6P6"/>
<dbReference type="EMBL" id="FZPH01000014">
    <property type="protein sequence ID" value="SNT62298.1"/>
    <property type="molecule type" value="Genomic_DNA"/>
</dbReference>
<organism evidence="1 2">
    <name type="scientific">Asanoa hainanensis</name>
    <dbReference type="NCBI Taxonomy" id="560556"/>
    <lineage>
        <taxon>Bacteria</taxon>
        <taxon>Bacillati</taxon>
        <taxon>Actinomycetota</taxon>
        <taxon>Actinomycetes</taxon>
        <taxon>Micromonosporales</taxon>
        <taxon>Micromonosporaceae</taxon>
        <taxon>Asanoa</taxon>
    </lineage>
</organism>
<dbReference type="OrthoDB" id="4333526at2"/>
<evidence type="ECO:0000313" key="2">
    <source>
        <dbReference type="Proteomes" id="UP000198362"/>
    </source>
</evidence>
<keyword evidence="2" id="KW-1185">Reference proteome</keyword>
<reference evidence="1 2" key="1">
    <citation type="submission" date="2017-06" db="EMBL/GenBank/DDBJ databases">
        <authorList>
            <person name="Kim H.J."/>
            <person name="Triplett B.A."/>
        </authorList>
    </citation>
    <scope>NUCLEOTIDE SEQUENCE [LARGE SCALE GENOMIC DNA]</scope>
    <source>
        <strain evidence="1 2">CGMCC 4.5593</strain>
    </source>
</reference>
<name>A0A239P6P6_9ACTN</name>
<sequence>MARSIRFILRNRQGRTRHNHNWDAISQESAVLMTAAQWQFSGGIFGAAGRPVLGEPGQEPNVYITNIGPHGQPGGEAGGVEFLLHAESTTPIDVMITITVFDPVESFDVFG</sequence>
<dbReference type="Proteomes" id="UP000198362">
    <property type="component" value="Unassembled WGS sequence"/>
</dbReference>
<protein>
    <submittedName>
        <fullName evidence="1">Uncharacterized protein</fullName>
    </submittedName>
</protein>
<evidence type="ECO:0000313" key="1">
    <source>
        <dbReference type="EMBL" id="SNT62298.1"/>
    </source>
</evidence>
<accession>A0A239P6P6</accession>